<dbReference type="Gene3D" id="3.40.50.10310">
    <property type="entry name" value="Creatininase"/>
    <property type="match status" value="1"/>
</dbReference>
<evidence type="ECO:0000256" key="1">
    <source>
        <dbReference type="ARBA" id="ARBA00001947"/>
    </source>
</evidence>
<dbReference type="PANTHER" id="PTHR35005">
    <property type="entry name" value="3-DEHYDRO-SCYLLO-INOSOSE HYDROLASE"/>
    <property type="match status" value="1"/>
</dbReference>
<dbReference type="OrthoDB" id="9801445at2"/>
<sequence length="274" mass="31167">MVNRVRYEKRTWPEIQEFVRRDAVVVIPTAAVEEHGHHLPLDTDVLIASHIATQAALRASHPCLVMPTIWIGYEGHHMDFPGTIDADWDLFIRYGLTVTRSLAHHGFRRMIVLNGHGSNRPLIEVIARQTVIERPDTLCAAISWWELSDAQRVFNEMRESEVTSHACELETSAYLAIEPESVQMDKAVRDMHYDMSTHVWSDLMGRKPDPAFKNPVKMMEIWSTMSETGTRGDLTTATAEKGRLVLEAAIAEFAALIDELGSRPIKEPRDHHER</sequence>
<dbReference type="InterPro" id="IPR003785">
    <property type="entry name" value="Creatininase/forma_Hydrolase"/>
</dbReference>
<keyword evidence="3" id="KW-0378">Hydrolase</keyword>
<dbReference type="KEGG" id="sti:Sthe_2851"/>
<dbReference type="Proteomes" id="UP000002027">
    <property type="component" value="Chromosome 2"/>
</dbReference>
<dbReference type="InterPro" id="IPR024087">
    <property type="entry name" value="Creatininase-like_sf"/>
</dbReference>
<reference evidence="7" key="1">
    <citation type="submission" date="2009-11" db="EMBL/GenBank/DDBJ databases">
        <title>The complete chromosome 2 of Sphaerobacter thermophilus DSM 20745.</title>
        <authorList>
            <person name="Lucas S."/>
            <person name="Copeland A."/>
            <person name="Lapidus A."/>
            <person name="Glavina del Rio T."/>
            <person name="Dalin E."/>
            <person name="Tice H."/>
            <person name="Bruce D."/>
            <person name="Goodwin L."/>
            <person name="Pitluck S."/>
            <person name="Kyrpides N."/>
            <person name="Mavromatis K."/>
            <person name="Ivanova N."/>
            <person name="Mikhailova N."/>
            <person name="LaButti K.M."/>
            <person name="Clum A."/>
            <person name="Sun H.I."/>
            <person name="Brettin T."/>
            <person name="Detter J.C."/>
            <person name="Han C."/>
            <person name="Larimer F."/>
            <person name="Land M."/>
            <person name="Hauser L."/>
            <person name="Markowitz V."/>
            <person name="Cheng J.F."/>
            <person name="Hugenholtz P."/>
            <person name="Woyke T."/>
            <person name="Wu D."/>
            <person name="Steenblock K."/>
            <person name="Schneider S."/>
            <person name="Pukall R."/>
            <person name="Goeker M."/>
            <person name="Klenk H.P."/>
            <person name="Eisen J.A."/>
        </authorList>
    </citation>
    <scope>NUCLEOTIDE SEQUENCE [LARGE SCALE GENOMIC DNA]</scope>
    <source>
        <strain evidence="7">ATCC 49802 / DSM 20745 / S 6022</strain>
    </source>
</reference>
<dbReference type="AlphaFoldDB" id="D1C8W7"/>
<keyword evidence="7" id="KW-1185">Reference proteome</keyword>
<dbReference type="InParanoid" id="D1C8W7"/>
<protein>
    <submittedName>
        <fullName evidence="6">Creatininase</fullName>
    </submittedName>
</protein>
<organism evidence="6 7">
    <name type="scientific">Sphaerobacter thermophilus (strain ATCC 49802 / DSM 20745 / KCCM 41009 / NCIMB 13125 / S 6022)</name>
    <dbReference type="NCBI Taxonomy" id="479434"/>
    <lineage>
        <taxon>Bacteria</taxon>
        <taxon>Pseudomonadati</taxon>
        <taxon>Thermomicrobiota</taxon>
        <taxon>Thermomicrobia</taxon>
        <taxon>Sphaerobacterales</taxon>
        <taxon>Sphaerobacterineae</taxon>
        <taxon>Sphaerobacteraceae</taxon>
        <taxon>Sphaerobacter</taxon>
    </lineage>
</organism>
<comment type="cofactor">
    <cofactor evidence="1">
        <name>Zn(2+)</name>
        <dbReference type="ChEBI" id="CHEBI:29105"/>
    </cofactor>
</comment>
<dbReference type="Pfam" id="PF02633">
    <property type="entry name" value="Creatininase"/>
    <property type="match status" value="1"/>
</dbReference>
<dbReference type="GO" id="GO:0009231">
    <property type="term" value="P:riboflavin biosynthetic process"/>
    <property type="evidence" value="ECO:0007669"/>
    <property type="project" value="TreeGrafter"/>
</dbReference>
<dbReference type="EMBL" id="CP001824">
    <property type="protein sequence ID" value="ACZ40260.1"/>
    <property type="molecule type" value="Genomic_DNA"/>
</dbReference>
<dbReference type="STRING" id="479434.Sthe_2851"/>
<evidence type="ECO:0000256" key="3">
    <source>
        <dbReference type="ARBA" id="ARBA00022801"/>
    </source>
</evidence>
<evidence type="ECO:0000313" key="7">
    <source>
        <dbReference type="Proteomes" id="UP000002027"/>
    </source>
</evidence>
<dbReference type="RefSeq" id="WP_012873296.1">
    <property type="nucleotide sequence ID" value="NC_013524.1"/>
</dbReference>
<name>D1C8W7_SPHTD</name>
<keyword evidence="4" id="KW-0862">Zinc</keyword>
<dbReference type="SUPFAM" id="SSF102215">
    <property type="entry name" value="Creatininase"/>
    <property type="match status" value="1"/>
</dbReference>
<gene>
    <name evidence="6" type="ordered locus">Sthe_2851</name>
</gene>
<dbReference type="GO" id="GO:0046872">
    <property type="term" value="F:metal ion binding"/>
    <property type="evidence" value="ECO:0007669"/>
    <property type="project" value="UniProtKB-KW"/>
</dbReference>
<comment type="similarity">
    <text evidence="5">Belongs to the creatininase superfamily.</text>
</comment>
<dbReference type="eggNOG" id="COG1402">
    <property type="taxonomic scope" value="Bacteria"/>
</dbReference>
<evidence type="ECO:0000256" key="5">
    <source>
        <dbReference type="ARBA" id="ARBA00024029"/>
    </source>
</evidence>
<reference evidence="6 7" key="2">
    <citation type="journal article" date="2010" name="Stand. Genomic Sci.">
        <title>Complete genome sequence of Desulfohalobium retbaense type strain (HR(100)).</title>
        <authorList>
            <person name="Spring S."/>
            <person name="Nolan M."/>
            <person name="Lapidus A."/>
            <person name="Glavina Del Rio T."/>
            <person name="Copeland A."/>
            <person name="Tice H."/>
            <person name="Cheng J.F."/>
            <person name="Lucas S."/>
            <person name="Land M."/>
            <person name="Chen F."/>
            <person name="Bruce D."/>
            <person name="Goodwin L."/>
            <person name="Pitluck S."/>
            <person name="Ivanova N."/>
            <person name="Mavromatis K."/>
            <person name="Mikhailova N."/>
            <person name="Pati A."/>
            <person name="Chen A."/>
            <person name="Palaniappan K."/>
            <person name="Hauser L."/>
            <person name="Chang Y.J."/>
            <person name="Jeffries C.D."/>
            <person name="Munk C."/>
            <person name="Kiss H."/>
            <person name="Chain P."/>
            <person name="Han C."/>
            <person name="Brettin T."/>
            <person name="Detter J.C."/>
            <person name="Schuler E."/>
            <person name="Goker M."/>
            <person name="Rohde M."/>
            <person name="Bristow J."/>
            <person name="Eisen J.A."/>
            <person name="Markowitz V."/>
            <person name="Hugenholtz P."/>
            <person name="Kyrpides N.C."/>
            <person name="Klenk H.P."/>
        </authorList>
    </citation>
    <scope>NUCLEOTIDE SEQUENCE [LARGE SCALE GENOMIC DNA]</scope>
    <source>
        <strain evidence="7">ATCC 49802 / DSM 20745 / S 6022</strain>
    </source>
</reference>
<dbReference type="GO" id="GO:0016811">
    <property type="term" value="F:hydrolase activity, acting on carbon-nitrogen (but not peptide) bonds, in linear amides"/>
    <property type="evidence" value="ECO:0007669"/>
    <property type="project" value="TreeGrafter"/>
</dbReference>
<accession>D1C8W7</accession>
<evidence type="ECO:0000256" key="4">
    <source>
        <dbReference type="ARBA" id="ARBA00022833"/>
    </source>
</evidence>
<keyword evidence="2" id="KW-0479">Metal-binding</keyword>
<evidence type="ECO:0000256" key="2">
    <source>
        <dbReference type="ARBA" id="ARBA00022723"/>
    </source>
</evidence>
<evidence type="ECO:0000313" key="6">
    <source>
        <dbReference type="EMBL" id="ACZ40260.1"/>
    </source>
</evidence>
<dbReference type="PANTHER" id="PTHR35005:SF1">
    <property type="entry name" value="2-AMINO-5-FORMYLAMINO-6-RIBOSYLAMINOPYRIMIDIN-4(3H)-ONE 5'-MONOPHOSPHATE DEFORMYLASE"/>
    <property type="match status" value="1"/>
</dbReference>
<proteinExistence type="inferred from homology"/>
<dbReference type="HOGENOM" id="CLU_055029_3_1_0"/>